<dbReference type="EMBL" id="JACIDX010000009">
    <property type="protein sequence ID" value="MBB3955727.1"/>
    <property type="molecule type" value="Genomic_DNA"/>
</dbReference>
<comment type="caution">
    <text evidence="7">The sequence shown here is derived from an EMBL/GenBank/DDBJ whole genome shotgun (WGS) entry which is preliminary data.</text>
</comment>
<name>A0A7W6CH35_9SPHN</name>
<keyword evidence="7" id="KW-0808">Transferase</keyword>
<dbReference type="Proteomes" id="UP000548867">
    <property type="component" value="Unassembled WGS sequence"/>
</dbReference>
<dbReference type="SUPFAM" id="SSF50022">
    <property type="entry name" value="ISP domain"/>
    <property type="match status" value="1"/>
</dbReference>
<feature type="domain" description="Rieske" evidence="6">
    <location>
        <begin position="8"/>
        <end position="111"/>
    </location>
</feature>
<dbReference type="PANTHER" id="PTHR21266:SF60">
    <property type="entry name" value="3-KETOSTEROID-9-ALPHA-MONOOXYGENASE, OXYGENASE COMPONENT"/>
    <property type="match status" value="1"/>
</dbReference>
<keyword evidence="2" id="KW-0479">Metal-binding</keyword>
<evidence type="ECO:0000256" key="1">
    <source>
        <dbReference type="ARBA" id="ARBA00022714"/>
    </source>
</evidence>
<gene>
    <name evidence="7" type="ORF">GGR38_002683</name>
</gene>
<dbReference type="GO" id="GO:0046872">
    <property type="term" value="F:metal ion binding"/>
    <property type="evidence" value="ECO:0007669"/>
    <property type="project" value="UniProtKB-KW"/>
</dbReference>
<keyword evidence="8" id="KW-1185">Reference proteome</keyword>
<evidence type="ECO:0000256" key="4">
    <source>
        <dbReference type="ARBA" id="ARBA00023004"/>
    </source>
</evidence>
<dbReference type="PANTHER" id="PTHR21266">
    <property type="entry name" value="IRON-SULFUR DOMAIN CONTAINING PROTEIN"/>
    <property type="match status" value="1"/>
</dbReference>
<dbReference type="Pfam" id="PF00355">
    <property type="entry name" value="Rieske"/>
    <property type="match status" value="1"/>
</dbReference>
<protein>
    <submittedName>
        <fullName evidence="7">Vanillate O-demethylase monooxygenase subunit</fullName>
        <ecNumber evidence="7">1.14.13.82</ecNumber>
    </submittedName>
</protein>
<keyword evidence="5" id="KW-0411">Iron-sulfur</keyword>
<keyword evidence="7" id="KW-0489">Methyltransferase</keyword>
<dbReference type="InterPro" id="IPR044043">
    <property type="entry name" value="VanA_C_cat"/>
</dbReference>
<dbReference type="Pfam" id="PF19112">
    <property type="entry name" value="VanA_C"/>
    <property type="match status" value="1"/>
</dbReference>
<proteinExistence type="predicted"/>
<evidence type="ECO:0000256" key="2">
    <source>
        <dbReference type="ARBA" id="ARBA00022723"/>
    </source>
</evidence>
<evidence type="ECO:0000259" key="6">
    <source>
        <dbReference type="PROSITE" id="PS51296"/>
    </source>
</evidence>
<dbReference type="Gene3D" id="3.90.380.10">
    <property type="entry name" value="Naphthalene 1,2-dioxygenase Alpha Subunit, Chain A, domain 1"/>
    <property type="match status" value="1"/>
</dbReference>
<dbReference type="GO" id="GO:0018489">
    <property type="term" value="F:vanillate monooxygenase activity"/>
    <property type="evidence" value="ECO:0007669"/>
    <property type="project" value="UniProtKB-EC"/>
</dbReference>
<evidence type="ECO:0000313" key="8">
    <source>
        <dbReference type="Proteomes" id="UP000548867"/>
    </source>
</evidence>
<evidence type="ECO:0000256" key="3">
    <source>
        <dbReference type="ARBA" id="ARBA00023002"/>
    </source>
</evidence>
<keyword evidence="7" id="KW-0503">Monooxygenase</keyword>
<organism evidence="7 8">
    <name type="scientific">Novosphingobium sediminicola</name>
    <dbReference type="NCBI Taxonomy" id="563162"/>
    <lineage>
        <taxon>Bacteria</taxon>
        <taxon>Pseudomonadati</taxon>
        <taxon>Pseudomonadota</taxon>
        <taxon>Alphaproteobacteria</taxon>
        <taxon>Sphingomonadales</taxon>
        <taxon>Sphingomonadaceae</taxon>
        <taxon>Novosphingobium</taxon>
    </lineage>
</organism>
<dbReference type="GO" id="GO:0051537">
    <property type="term" value="F:2 iron, 2 sulfur cluster binding"/>
    <property type="evidence" value="ECO:0007669"/>
    <property type="project" value="UniProtKB-KW"/>
</dbReference>
<keyword evidence="1" id="KW-0001">2Fe-2S</keyword>
<dbReference type="Gene3D" id="2.102.10.10">
    <property type="entry name" value="Rieske [2Fe-2S] iron-sulphur domain"/>
    <property type="match status" value="1"/>
</dbReference>
<dbReference type="PROSITE" id="PS51296">
    <property type="entry name" value="RIESKE"/>
    <property type="match status" value="1"/>
</dbReference>
<dbReference type="GO" id="GO:0008168">
    <property type="term" value="F:methyltransferase activity"/>
    <property type="evidence" value="ECO:0007669"/>
    <property type="project" value="UniProtKB-KW"/>
</dbReference>
<dbReference type="EC" id="1.14.13.82" evidence="7"/>
<evidence type="ECO:0000313" key="7">
    <source>
        <dbReference type="EMBL" id="MBB3955727.1"/>
    </source>
</evidence>
<dbReference type="GO" id="GO:0032259">
    <property type="term" value="P:methylation"/>
    <property type="evidence" value="ECO:0007669"/>
    <property type="project" value="UniProtKB-KW"/>
</dbReference>
<dbReference type="InterPro" id="IPR050584">
    <property type="entry name" value="Cholesterol_7-desaturase"/>
</dbReference>
<dbReference type="SUPFAM" id="SSF55961">
    <property type="entry name" value="Bet v1-like"/>
    <property type="match status" value="1"/>
</dbReference>
<sequence length="340" mass="37865">MGFLENAWYLAAWSREIDGEALLSRTILEQRIVFYRDDDQAIHALADRCSHRFVPLSMGQRRGDRLQCPYHGLTFGPDGHCLHNPHGDGRIPPNAPIRSYRVEERGLMVWVWMGHTDRADPALIPDYAILSEAPASAQMQGYLHVEANYQLLSDNIMDLSHVDYLHADTLGGGSISRSTAKVSEDERQVTITWQVESDTVPPAFAREMPDPSAPARQVTQVVWSAPSAMQLTIRIDGPDGAAISTNAFHIMTPEGPATTHYFFANCREFRKDDADYNAMVAQLVTRVFTEEDKPMVEAQQKAIGTAELMDLRPLVLAPDAGAIRARRKLGAMIRAEQPDG</sequence>
<keyword evidence="3 7" id="KW-0560">Oxidoreductase</keyword>
<reference evidence="7 8" key="1">
    <citation type="submission" date="2020-08" db="EMBL/GenBank/DDBJ databases">
        <title>Genomic Encyclopedia of Type Strains, Phase IV (KMG-IV): sequencing the most valuable type-strain genomes for metagenomic binning, comparative biology and taxonomic classification.</title>
        <authorList>
            <person name="Goeker M."/>
        </authorList>
    </citation>
    <scope>NUCLEOTIDE SEQUENCE [LARGE SCALE GENOMIC DNA]</scope>
    <source>
        <strain evidence="7 8">DSM 27057</strain>
    </source>
</reference>
<accession>A0A7W6CH35</accession>
<dbReference type="RefSeq" id="WP_183626256.1">
    <property type="nucleotide sequence ID" value="NZ_JACIDX010000009.1"/>
</dbReference>
<dbReference type="AlphaFoldDB" id="A0A7W6CH35"/>
<keyword evidence="4" id="KW-0408">Iron</keyword>
<dbReference type="InterPro" id="IPR036922">
    <property type="entry name" value="Rieske_2Fe-2S_sf"/>
</dbReference>
<dbReference type="InterPro" id="IPR017941">
    <property type="entry name" value="Rieske_2Fe-2S"/>
</dbReference>
<evidence type="ECO:0000256" key="5">
    <source>
        <dbReference type="ARBA" id="ARBA00023014"/>
    </source>
</evidence>